<reference evidence="2 3" key="2">
    <citation type="journal article" date="2013" name="IMA Fungus">
        <title>IMA Genome-F 1: Ceratocystis fimbriata: Draft nuclear genome sequence for the plant pathogen, Ceratocystis fimbriata.</title>
        <authorList>
            <person name="Wilken P.M."/>
            <person name="Steenkamp E.T."/>
            <person name="Wingfield M.J."/>
            <person name="de Beer Z.W."/>
            <person name="Wingfield B.D."/>
        </authorList>
    </citation>
    <scope>NUCLEOTIDE SEQUENCE [LARGE SCALE GENOMIC DNA]</scope>
    <source>
        <strain evidence="2 3">CBS 114723</strain>
    </source>
</reference>
<evidence type="ECO:0000313" key="2">
    <source>
        <dbReference type="EMBL" id="PHH50541.1"/>
    </source>
</evidence>
<proteinExistence type="predicted"/>
<protein>
    <submittedName>
        <fullName evidence="2">Uncharacterized protein</fullName>
    </submittedName>
</protein>
<evidence type="ECO:0000313" key="3">
    <source>
        <dbReference type="Proteomes" id="UP000222788"/>
    </source>
</evidence>
<feature type="transmembrane region" description="Helical" evidence="1">
    <location>
        <begin position="12"/>
        <end position="32"/>
    </location>
</feature>
<evidence type="ECO:0000256" key="1">
    <source>
        <dbReference type="SAM" id="Phobius"/>
    </source>
</evidence>
<dbReference type="AlphaFoldDB" id="A0A2C5WY10"/>
<organism evidence="2 3">
    <name type="scientific">Ceratocystis fimbriata CBS 114723</name>
    <dbReference type="NCBI Taxonomy" id="1035309"/>
    <lineage>
        <taxon>Eukaryota</taxon>
        <taxon>Fungi</taxon>
        <taxon>Dikarya</taxon>
        <taxon>Ascomycota</taxon>
        <taxon>Pezizomycotina</taxon>
        <taxon>Sordariomycetes</taxon>
        <taxon>Hypocreomycetidae</taxon>
        <taxon>Microascales</taxon>
        <taxon>Ceratocystidaceae</taxon>
        <taxon>Ceratocystis</taxon>
    </lineage>
</organism>
<name>A0A2C5WY10_9PEZI</name>
<dbReference type="Proteomes" id="UP000222788">
    <property type="component" value="Unassembled WGS sequence"/>
</dbReference>
<keyword evidence="1" id="KW-0812">Transmembrane</keyword>
<accession>A0A2C5WY10</accession>
<keyword evidence="1" id="KW-0472">Membrane</keyword>
<keyword evidence="1" id="KW-1133">Transmembrane helix</keyword>
<reference evidence="2 3" key="1">
    <citation type="journal article" date="2013" name="Fungal Biol.">
        <title>Analysis of microsatellite markers in the genome of the plant pathogen Ceratocystis fimbriata.</title>
        <authorList>
            <person name="Simpson M.C."/>
            <person name="Wilken P.M."/>
            <person name="Coetzee M.P."/>
            <person name="Wingfield M.J."/>
            <person name="Wingfield B.D."/>
        </authorList>
    </citation>
    <scope>NUCLEOTIDE SEQUENCE [LARGE SCALE GENOMIC DNA]</scope>
    <source>
        <strain evidence="2 3">CBS 114723</strain>
    </source>
</reference>
<sequence length="81" mass="8746">MSNQPSSEASNALIYVTYSAFLVLGVAVSWVFRDKLTGSFYASNRTQSALPLALNFMASGEWCSAVARLAACDVTRLYVSV</sequence>
<keyword evidence="3" id="KW-1185">Reference proteome</keyword>
<dbReference type="EMBL" id="APWK03000124">
    <property type="protein sequence ID" value="PHH50541.1"/>
    <property type="molecule type" value="Genomic_DNA"/>
</dbReference>
<gene>
    <name evidence="2" type="ORF">CFIMG_007395RA00001</name>
</gene>
<comment type="caution">
    <text evidence="2">The sequence shown here is derived from an EMBL/GenBank/DDBJ whole genome shotgun (WGS) entry which is preliminary data.</text>
</comment>
<dbReference type="OrthoDB" id="6132759at2759"/>